<gene>
    <name evidence="1" type="ORF">B5M09_011400</name>
</gene>
<proteinExistence type="predicted"/>
<accession>A0A3R7X4B9</accession>
<dbReference type="Proteomes" id="UP000284702">
    <property type="component" value="Unassembled WGS sequence"/>
</dbReference>
<keyword evidence="2" id="KW-1185">Reference proteome</keyword>
<dbReference type="AlphaFoldDB" id="A0A3R7X4B9"/>
<evidence type="ECO:0000313" key="2">
    <source>
        <dbReference type="Proteomes" id="UP000284702"/>
    </source>
</evidence>
<evidence type="ECO:0008006" key="3">
    <source>
        <dbReference type="Google" id="ProtNLM"/>
    </source>
</evidence>
<protein>
    <recommendedName>
        <fullName evidence="3">DDE-1 domain-containing protein</fullName>
    </recommendedName>
</protein>
<sequence length="298" mass="35544">MEQRKRKQVRYNNGHRKSLLAAFDATTGISEREFCRQKKLAFSTWRDWRRRKDKIILSKRHSCRATLGGQGHRELIPFKDELLAYMRDRRGTARYVRVFHLMRWIKANKKPWLEQYLATKTNEEVAYRSFRTLLLRFSYRHRFRYRVPCKNKVSQKVLDAVWLGYAATFWNKYAPYDKRQIINVDETGVFYDMPPGKTLAEIGMNFLVDLLKDKNSTLTPKATIMLSKQTRGWMNVFGQFILTRSWRHAWKTHQFCWLTTWRVMPLKTLTTRLPRLCSVSSSHCLPTQLAGVSHLTWE</sequence>
<reference evidence="1" key="1">
    <citation type="submission" date="2018-07" db="EMBL/GenBank/DDBJ databases">
        <title>Annotation of Aphanomyces astaci genome assembly.</title>
        <authorList>
            <person name="Studholme D.J."/>
        </authorList>
    </citation>
    <scope>NUCLEOTIDE SEQUENCE [LARGE SCALE GENOMIC DNA]</scope>
    <source>
        <strain evidence="1">Pc</strain>
    </source>
</reference>
<comment type="caution">
    <text evidence="1">The sequence shown here is derived from an EMBL/GenBank/DDBJ whole genome shotgun (WGS) entry which is preliminary data.</text>
</comment>
<dbReference type="EMBL" id="MZMZ02002163">
    <property type="protein sequence ID" value="RQM27061.1"/>
    <property type="molecule type" value="Genomic_DNA"/>
</dbReference>
<dbReference type="VEuPathDB" id="FungiDB:H257_14448"/>
<organism evidence="1 2">
    <name type="scientific">Aphanomyces astaci</name>
    <name type="common">Crayfish plague agent</name>
    <dbReference type="NCBI Taxonomy" id="112090"/>
    <lineage>
        <taxon>Eukaryota</taxon>
        <taxon>Sar</taxon>
        <taxon>Stramenopiles</taxon>
        <taxon>Oomycota</taxon>
        <taxon>Saprolegniomycetes</taxon>
        <taxon>Saprolegniales</taxon>
        <taxon>Verrucalvaceae</taxon>
        <taxon>Aphanomyces</taxon>
    </lineage>
</organism>
<evidence type="ECO:0000313" key="1">
    <source>
        <dbReference type="EMBL" id="RQM27061.1"/>
    </source>
</evidence>
<name>A0A3R7X4B9_APHAT</name>